<gene>
    <name evidence="1" type="ORF">SAMN02787144_1004373</name>
</gene>
<protein>
    <submittedName>
        <fullName evidence="1">Uncharacterized protein</fullName>
    </submittedName>
</protein>
<proteinExistence type="predicted"/>
<reference evidence="1 2" key="1">
    <citation type="submission" date="2016-11" db="EMBL/GenBank/DDBJ databases">
        <authorList>
            <person name="Jaros S."/>
            <person name="Januszkiewicz K."/>
            <person name="Wedrychowicz H."/>
        </authorList>
    </citation>
    <scope>NUCLEOTIDE SEQUENCE [LARGE SCALE GENOMIC DNA]</scope>
    <source>
        <strain evidence="1 2">OK807</strain>
    </source>
</reference>
<dbReference type="AlphaFoldDB" id="A0A1K1YMH2"/>
<accession>A0A1K1YMH2</accession>
<evidence type="ECO:0000313" key="2">
    <source>
        <dbReference type="Proteomes" id="UP000181909"/>
    </source>
</evidence>
<dbReference type="Proteomes" id="UP000181909">
    <property type="component" value="Unassembled WGS sequence"/>
</dbReference>
<evidence type="ECO:0000313" key="1">
    <source>
        <dbReference type="EMBL" id="SFX63186.1"/>
    </source>
</evidence>
<dbReference type="EMBL" id="FPJO01000004">
    <property type="protein sequence ID" value="SFX63186.1"/>
    <property type="molecule type" value="Genomic_DNA"/>
</dbReference>
<sequence>MAAARDFPACGAWNVSTVTAGTGEALPGPAACGKSAVGSIATYIRVHPGQGKWAGWASEAAVVLHEPDGRHNRRWGKGRCFVDAFY</sequence>
<organism evidence="1 2">
    <name type="scientific">Streptomyces atratus</name>
    <dbReference type="NCBI Taxonomy" id="1893"/>
    <lineage>
        <taxon>Bacteria</taxon>
        <taxon>Bacillati</taxon>
        <taxon>Actinomycetota</taxon>
        <taxon>Actinomycetes</taxon>
        <taxon>Kitasatosporales</taxon>
        <taxon>Streptomycetaceae</taxon>
        <taxon>Streptomyces</taxon>
    </lineage>
</organism>
<name>A0A1K1YMH2_STRAR</name>